<dbReference type="PANTHER" id="PTHR12715">
    <property type="entry name" value="TRANSPORTER, DRUG/METABOLITE EXPORTER FAMILY"/>
    <property type="match status" value="1"/>
</dbReference>
<feature type="transmembrane region" description="Helical" evidence="1">
    <location>
        <begin position="283"/>
        <end position="303"/>
    </location>
</feature>
<dbReference type="GO" id="GO:0016020">
    <property type="term" value="C:membrane"/>
    <property type="evidence" value="ECO:0007669"/>
    <property type="project" value="InterPro"/>
</dbReference>
<feature type="transmembrane region" description="Helical" evidence="1">
    <location>
        <begin position="234"/>
        <end position="253"/>
    </location>
</feature>
<reference evidence="3 4" key="1">
    <citation type="submission" date="2016-03" db="EMBL/GenBank/DDBJ databases">
        <title>Draft genome sequence of Gluconobacter cerinus strain CECT 9110.</title>
        <authorList>
            <person name="Sainz F."/>
            <person name="Mas A."/>
            <person name="Torija M.J."/>
        </authorList>
    </citation>
    <scope>NUCLEOTIDE SEQUENCE [LARGE SCALE GENOMIC DNA]</scope>
    <source>
        <strain evidence="3 4">CECT 9110</strain>
    </source>
</reference>
<sequence length="316" mass="32844">MVHLPELGISSRGTAMTNSVGRFLPLFIAVAILSWASAYPVVRIALHDFAPIPLAAVRYAIAAIAAGGWLLWKRPARLQKADIPQVLGCGAVGITLYNIFFNCGEVTVSAGAASLLISAAPLMAGLIAMAFLGERMSLLGWAGSILSFAGVVLIAQGQSGGLSFGSGATFVFGAAVCGALYTNLQKGLIRRYGALTTIAYILISGALFLLPWLPEGLASFSHASWAGRASVLELGIFPAAIGYAAWAFVIGHLGATRGAALLYLLPPVTMVLAYILTHEIPTFRTLVGGAIVMAGVIVTNTWGRHPVAAPSGRLNN</sequence>
<evidence type="ECO:0000259" key="2">
    <source>
        <dbReference type="Pfam" id="PF00892"/>
    </source>
</evidence>
<evidence type="ECO:0000313" key="3">
    <source>
        <dbReference type="EMBL" id="OAJ68687.1"/>
    </source>
</evidence>
<feature type="transmembrane region" description="Helical" evidence="1">
    <location>
        <begin position="260"/>
        <end position="277"/>
    </location>
</feature>
<dbReference type="Pfam" id="PF00892">
    <property type="entry name" value="EamA"/>
    <property type="match status" value="2"/>
</dbReference>
<dbReference type="InterPro" id="IPR000620">
    <property type="entry name" value="EamA_dom"/>
</dbReference>
<dbReference type="InterPro" id="IPR052756">
    <property type="entry name" value="Alkyne_AA_exporter"/>
</dbReference>
<dbReference type="SUPFAM" id="SSF103481">
    <property type="entry name" value="Multidrug resistance efflux transporter EmrE"/>
    <property type="match status" value="2"/>
</dbReference>
<dbReference type="AlphaFoldDB" id="A0A1B6VNY8"/>
<evidence type="ECO:0000256" key="1">
    <source>
        <dbReference type="SAM" id="Phobius"/>
    </source>
</evidence>
<dbReference type="Proteomes" id="UP000077786">
    <property type="component" value="Unassembled WGS sequence"/>
</dbReference>
<feature type="transmembrane region" description="Helical" evidence="1">
    <location>
        <begin position="193"/>
        <end position="214"/>
    </location>
</feature>
<feature type="transmembrane region" description="Helical" evidence="1">
    <location>
        <begin position="138"/>
        <end position="156"/>
    </location>
</feature>
<dbReference type="PATRIC" id="fig|38307.3.peg.1432"/>
<feature type="transmembrane region" description="Helical" evidence="1">
    <location>
        <begin position="20"/>
        <end position="38"/>
    </location>
</feature>
<keyword evidence="1" id="KW-1133">Transmembrane helix</keyword>
<dbReference type="EMBL" id="LUTU01000005">
    <property type="protein sequence ID" value="OAJ68687.1"/>
    <property type="molecule type" value="Genomic_DNA"/>
</dbReference>
<comment type="caution">
    <text evidence="3">The sequence shown here is derived from an EMBL/GenBank/DDBJ whole genome shotgun (WGS) entry which is preliminary data.</text>
</comment>
<dbReference type="PANTHER" id="PTHR12715:SF4">
    <property type="entry name" value="EAMA DOMAIN-CONTAINING PROTEIN"/>
    <property type="match status" value="1"/>
</dbReference>
<accession>A0A1B6VNY8</accession>
<feature type="transmembrane region" description="Helical" evidence="1">
    <location>
        <begin position="83"/>
        <end position="100"/>
    </location>
</feature>
<feature type="domain" description="EamA" evidence="2">
    <location>
        <begin position="166"/>
        <end position="300"/>
    </location>
</feature>
<organism evidence="3 4">
    <name type="scientific">Gluconobacter cerinus</name>
    <dbReference type="NCBI Taxonomy" id="38307"/>
    <lineage>
        <taxon>Bacteria</taxon>
        <taxon>Pseudomonadati</taxon>
        <taxon>Pseudomonadota</taxon>
        <taxon>Alphaproteobacteria</taxon>
        <taxon>Acetobacterales</taxon>
        <taxon>Acetobacteraceae</taxon>
        <taxon>Gluconobacter</taxon>
    </lineage>
</organism>
<feature type="transmembrane region" description="Helical" evidence="1">
    <location>
        <begin position="106"/>
        <end position="131"/>
    </location>
</feature>
<dbReference type="InterPro" id="IPR037185">
    <property type="entry name" value="EmrE-like"/>
</dbReference>
<feature type="transmembrane region" description="Helical" evidence="1">
    <location>
        <begin position="162"/>
        <end position="181"/>
    </location>
</feature>
<name>A0A1B6VNY8_9PROT</name>
<gene>
    <name evidence="3" type="ORF">A0123_01395</name>
</gene>
<feature type="domain" description="EamA" evidence="2">
    <location>
        <begin position="26"/>
        <end position="155"/>
    </location>
</feature>
<protein>
    <submittedName>
        <fullName evidence="3">Permease</fullName>
    </submittedName>
</protein>
<proteinExistence type="predicted"/>
<evidence type="ECO:0000313" key="4">
    <source>
        <dbReference type="Proteomes" id="UP000077786"/>
    </source>
</evidence>
<feature type="transmembrane region" description="Helical" evidence="1">
    <location>
        <begin position="50"/>
        <end position="71"/>
    </location>
</feature>
<keyword evidence="1" id="KW-0472">Membrane</keyword>
<keyword evidence="1" id="KW-0812">Transmembrane</keyword>